<dbReference type="Proteomes" id="UP000324241">
    <property type="component" value="Unassembled WGS sequence"/>
</dbReference>
<organism evidence="2 3">
    <name type="scientific">Aspergillus tanneri</name>
    <dbReference type="NCBI Taxonomy" id="1220188"/>
    <lineage>
        <taxon>Eukaryota</taxon>
        <taxon>Fungi</taxon>
        <taxon>Dikarya</taxon>
        <taxon>Ascomycota</taxon>
        <taxon>Pezizomycotina</taxon>
        <taxon>Eurotiomycetes</taxon>
        <taxon>Eurotiomycetidae</taxon>
        <taxon>Eurotiales</taxon>
        <taxon>Aspergillaceae</taxon>
        <taxon>Aspergillus</taxon>
        <taxon>Aspergillus subgen. Circumdati</taxon>
    </lineage>
</organism>
<evidence type="ECO:0000313" key="3">
    <source>
        <dbReference type="Proteomes" id="UP000324241"/>
    </source>
</evidence>
<proteinExistence type="predicted"/>
<gene>
    <name evidence="2" type="ORF">ATNIH1004_011628</name>
</gene>
<dbReference type="OrthoDB" id="5392716at2759"/>
<name>A0A5M9M376_9EURO</name>
<accession>A0A5M9M376</accession>
<dbReference type="InterPro" id="IPR058913">
    <property type="entry name" value="Integrase_dom_put"/>
</dbReference>
<evidence type="ECO:0000259" key="1">
    <source>
        <dbReference type="Pfam" id="PF24764"/>
    </source>
</evidence>
<comment type="caution">
    <text evidence="2">The sequence shown here is derived from an EMBL/GenBank/DDBJ whole genome shotgun (WGS) entry which is preliminary data.</text>
</comment>
<dbReference type="PANTHER" id="PTHR46791:SF5">
    <property type="entry name" value="CLR5 DOMAIN-CONTAINING PROTEIN-RELATED"/>
    <property type="match status" value="1"/>
</dbReference>
<feature type="domain" description="Integrase core" evidence="1">
    <location>
        <begin position="136"/>
        <end position="267"/>
    </location>
</feature>
<dbReference type="Pfam" id="PF24764">
    <property type="entry name" value="rva_4"/>
    <property type="match status" value="1"/>
</dbReference>
<dbReference type="PANTHER" id="PTHR46791">
    <property type="entry name" value="EXPRESSED PROTEIN"/>
    <property type="match status" value="1"/>
</dbReference>
<dbReference type="GeneID" id="54334329"/>
<sequence>MELAFLSVQSGDVSKTGRLPNIDHALSDKEILRVLKSEDTDIGERTLRRIRTELGLVRRTDDPVAQQLQENEIIQILHQEIGQTMIKGYGREFLLQHLRTRGYTIARDRLWAIYRTLAPEDLDRRANDLQRRRGAYIVPGPDWLWSTDGYLKLEPYGIEIYAAIDAYSRYIIWIYIGISARTAVSVLKQYLNTLEERQIMPRKLRTDLGGETVIFRDAHYQLRQVYEPDLSLEDCYIYGRSTENQRIESWWGQLTKAQLFKWREYFKTAFR</sequence>
<reference evidence="2 3" key="1">
    <citation type="submission" date="2019-08" db="EMBL/GenBank/DDBJ databases">
        <title>The genome sequence of a newly discovered highly antifungal drug resistant Aspergillus species, Aspergillus tanneri NIH 1004.</title>
        <authorList>
            <person name="Mounaud S."/>
            <person name="Singh I."/>
            <person name="Joardar V."/>
            <person name="Pakala S."/>
            <person name="Pakala S."/>
            <person name="Venepally P."/>
            <person name="Chung J.K."/>
            <person name="Losada L."/>
            <person name="Nierman W.C."/>
        </authorList>
    </citation>
    <scope>NUCLEOTIDE SEQUENCE [LARGE SCALE GENOMIC DNA]</scope>
    <source>
        <strain evidence="2 3">NIH1004</strain>
    </source>
</reference>
<dbReference type="AlphaFoldDB" id="A0A5M9M376"/>
<dbReference type="RefSeq" id="XP_033420854.1">
    <property type="nucleotide sequence ID" value="XM_033576190.1"/>
</dbReference>
<evidence type="ECO:0000313" key="2">
    <source>
        <dbReference type="EMBL" id="KAA8641492.1"/>
    </source>
</evidence>
<dbReference type="EMBL" id="QUQM01000009">
    <property type="protein sequence ID" value="KAA8641492.1"/>
    <property type="molecule type" value="Genomic_DNA"/>
</dbReference>
<protein>
    <recommendedName>
        <fullName evidence="1">Integrase core domain-containing protein</fullName>
    </recommendedName>
</protein>